<keyword evidence="2" id="KW-1185">Reference proteome</keyword>
<evidence type="ECO:0000313" key="2">
    <source>
        <dbReference type="Proteomes" id="UP000024635"/>
    </source>
</evidence>
<comment type="caution">
    <text evidence="1">The sequence shown here is derived from an EMBL/GenBank/DDBJ whole genome shotgun (WGS) entry which is preliminary data.</text>
</comment>
<dbReference type="AlphaFoldDB" id="A0A016STC7"/>
<name>A0A016STC7_9BILA</name>
<reference evidence="2" key="1">
    <citation type="journal article" date="2015" name="Nat. Genet.">
        <title>The genome and transcriptome of the zoonotic hookworm Ancylostoma ceylanicum identify infection-specific gene families.</title>
        <authorList>
            <person name="Schwarz E.M."/>
            <person name="Hu Y."/>
            <person name="Antoshechkin I."/>
            <person name="Miller M.M."/>
            <person name="Sternberg P.W."/>
            <person name="Aroian R.V."/>
        </authorList>
    </citation>
    <scope>NUCLEOTIDE SEQUENCE</scope>
    <source>
        <strain evidence="2">HY135</strain>
    </source>
</reference>
<evidence type="ECO:0000313" key="1">
    <source>
        <dbReference type="EMBL" id="EYB93968.1"/>
    </source>
</evidence>
<sequence length="94" mass="10687">MGLQFGKCLRSTDAVTVAPLEWGHTTLSALQLITDRCGAFDEFYSLFLSRVVIRTRMSKYEGKQAIKLTEDIASITPFLTDNNSHRIDKTNRLY</sequence>
<accession>A0A016STC7</accession>
<dbReference type="EMBL" id="JARK01001513">
    <property type="protein sequence ID" value="EYB93968.1"/>
    <property type="molecule type" value="Genomic_DNA"/>
</dbReference>
<proteinExistence type="predicted"/>
<gene>
    <name evidence="1" type="primary">Acey_s0177.g606</name>
    <name evidence="1" type="ORF">Y032_0177g606</name>
</gene>
<protein>
    <submittedName>
        <fullName evidence="1">Uncharacterized protein</fullName>
    </submittedName>
</protein>
<organism evidence="1 2">
    <name type="scientific">Ancylostoma ceylanicum</name>
    <dbReference type="NCBI Taxonomy" id="53326"/>
    <lineage>
        <taxon>Eukaryota</taxon>
        <taxon>Metazoa</taxon>
        <taxon>Ecdysozoa</taxon>
        <taxon>Nematoda</taxon>
        <taxon>Chromadorea</taxon>
        <taxon>Rhabditida</taxon>
        <taxon>Rhabditina</taxon>
        <taxon>Rhabditomorpha</taxon>
        <taxon>Strongyloidea</taxon>
        <taxon>Ancylostomatidae</taxon>
        <taxon>Ancylostomatinae</taxon>
        <taxon>Ancylostoma</taxon>
    </lineage>
</organism>
<dbReference type="Proteomes" id="UP000024635">
    <property type="component" value="Unassembled WGS sequence"/>
</dbReference>